<keyword evidence="2" id="KW-0378">Hydrolase</keyword>
<dbReference type="GeneID" id="79303999"/>
<name>A0ABD5WVB7_9EURY</name>
<sequence length="518" mass="56162">MTAAADRIFTNAEVHTLADPDVTAEALAVRDGEVVRVDDAYEVEFLNGVETEVVDLDGRVLLPGFIDAHTHLQHLGRSLVYADLAEADSPGDCVALLADEGGSDGDGDSGDEWILGFGYDESAWEESRYLTSADLDAVSEDRPVAAFREDMHIAAVNSVALDRFADEMPDGDVRTEGGDPTGVVVEEAVDVLYEAIEPDAEETRGLLDAAQREAHRKGVTGVHDMVRQSRAPEVYRRMDADGDLALRVRINYWSDHLDALTEVGLRTNHGSEFVRTGGVKTFTDGSLGGRTAKLSEPYADSPESETGQWVVPPAELRELVAKGDDAGFQMTAHAIGDEAVEEVLSAYEGTDDPASARHRVEHAELASDEAIERFADTGVVASVQPNFLKWADEGGLYDARLGTERRERSNRYADLLAADTPLAFGSDCMPLDPLFGVHQTVNAPAERQRLSVTDALRAYTRGAAYAGFDEDRLGTVEAGKKADLVVLDRSPWDHPDDIENIDVAMTVVDGEVVYDGRN</sequence>
<dbReference type="RefSeq" id="WP_276279427.1">
    <property type="nucleotide sequence ID" value="NZ_CP119809.1"/>
</dbReference>
<organism evidence="2 3">
    <name type="scientific">Halorussus caseinilyticus</name>
    <dbReference type="NCBI Taxonomy" id="3034025"/>
    <lineage>
        <taxon>Archaea</taxon>
        <taxon>Methanobacteriati</taxon>
        <taxon>Methanobacteriota</taxon>
        <taxon>Stenosarchaea group</taxon>
        <taxon>Halobacteria</taxon>
        <taxon>Halobacteriales</taxon>
        <taxon>Haladaptataceae</taxon>
        <taxon>Halorussus</taxon>
    </lineage>
</organism>
<feature type="domain" description="Amidohydrolase 3" evidence="1">
    <location>
        <begin position="52"/>
        <end position="514"/>
    </location>
</feature>
<comment type="caution">
    <text evidence="2">The sequence shown here is derived from an EMBL/GenBank/DDBJ whole genome shotgun (WGS) entry which is preliminary data.</text>
</comment>
<dbReference type="EC" id="3.5.-.-" evidence="2"/>
<gene>
    <name evidence="2" type="ORF">ACFQJ6_23130</name>
</gene>
<proteinExistence type="predicted"/>
<dbReference type="SUPFAM" id="SSF51556">
    <property type="entry name" value="Metallo-dependent hydrolases"/>
    <property type="match status" value="1"/>
</dbReference>
<accession>A0ABD5WVB7</accession>
<reference evidence="2 3" key="1">
    <citation type="journal article" date="2019" name="Int. J. Syst. Evol. Microbiol.">
        <title>The Global Catalogue of Microorganisms (GCM) 10K type strain sequencing project: providing services to taxonomists for standard genome sequencing and annotation.</title>
        <authorList>
            <consortium name="The Broad Institute Genomics Platform"/>
            <consortium name="The Broad Institute Genome Sequencing Center for Infectious Disease"/>
            <person name="Wu L."/>
            <person name="Ma J."/>
        </authorList>
    </citation>
    <scope>NUCLEOTIDE SEQUENCE [LARGE SCALE GENOMIC DNA]</scope>
    <source>
        <strain evidence="2 3">DT72</strain>
    </source>
</reference>
<dbReference type="GO" id="GO:0016787">
    <property type="term" value="F:hydrolase activity"/>
    <property type="evidence" value="ECO:0007669"/>
    <property type="project" value="UniProtKB-KW"/>
</dbReference>
<dbReference type="Gene3D" id="2.30.40.10">
    <property type="entry name" value="Urease, subunit C, domain 1"/>
    <property type="match status" value="1"/>
</dbReference>
<protein>
    <submittedName>
        <fullName evidence="2">Amidohydrolase</fullName>
        <ecNumber evidence="2">3.5.-.-</ecNumber>
    </submittedName>
</protein>
<dbReference type="AlphaFoldDB" id="A0ABD5WVB7"/>
<dbReference type="SUPFAM" id="SSF51338">
    <property type="entry name" value="Composite domain of metallo-dependent hydrolases"/>
    <property type="match status" value="1"/>
</dbReference>
<dbReference type="PANTHER" id="PTHR22642:SF2">
    <property type="entry name" value="PROTEIN LONG AFTER FAR-RED 3"/>
    <property type="match status" value="1"/>
</dbReference>
<dbReference type="InterPro" id="IPR033932">
    <property type="entry name" value="YtcJ-like"/>
</dbReference>
<dbReference type="PANTHER" id="PTHR22642">
    <property type="entry name" value="IMIDAZOLONEPROPIONASE"/>
    <property type="match status" value="1"/>
</dbReference>
<dbReference type="InterPro" id="IPR032466">
    <property type="entry name" value="Metal_Hydrolase"/>
</dbReference>
<dbReference type="Proteomes" id="UP001596407">
    <property type="component" value="Unassembled WGS sequence"/>
</dbReference>
<dbReference type="EMBL" id="JBHSZH010000005">
    <property type="protein sequence ID" value="MFC7082536.1"/>
    <property type="molecule type" value="Genomic_DNA"/>
</dbReference>
<dbReference type="Gene3D" id="3.20.20.140">
    <property type="entry name" value="Metal-dependent hydrolases"/>
    <property type="match status" value="1"/>
</dbReference>
<dbReference type="InterPro" id="IPR011059">
    <property type="entry name" value="Metal-dep_hydrolase_composite"/>
</dbReference>
<keyword evidence="3" id="KW-1185">Reference proteome</keyword>
<dbReference type="Pfam" id="PF07969">
    <property type="entry name" value="Amidohydro_3"/>
    <property type="match status" value="1"/>
</dbReference>
<evidence type="ECO:0000259" key="1">
    <source>
        <dbReference type="Pfam" id="PF07969"/>
    </source>
</evidence>
<dbReference type="Gene3D" id="3.10.310.70">
    <property type="match status" value="1"/>
</dbReference>
<evidence type="ECO:0000313" key="3">
    <source>
        <dbReference type="Proteomes" id="UP001596407"/>
    </source>
</evidence>
<dbReference type="InterPro" id="IPR013108">
    <property type="entry name" value="Amidohydro_3"/>
</dbReference>
<evidence type="ECO:0000313" key="2">
    <source>
        <dbReference type="EMBL" id="MFC7082536.1"/>
    </source>
</evidence>
<dbReference type="CDD" id="cd01300">
    <property type="entry name" value="YtcJ_like"/>
    <property type="match status" value="1"/>
</dbReference>